<accession>A0A922EJE4</accession>
<reference evidence="1" key="1">
    <citation type="submission" date="2021-01" db="EMBL/GenBank/DDBJ databases">
        <authorList>
            <person name="Lovell J.T."/>
            <person name="Bentley N."/>
            <person name="Bhattarai G."/>
            <person name="Jenkins J.W."/>
            <person name="Sreedasyam A."/>
            <person name="Alarcon Y."/>
            <person name="Bock C."/>
            <person name="Boston L."/>
            <person name="Carlson J."/>
            <person name="Cervantes K."/>
            <person name="Clermont K."/>
            <person name="Krom N."/>
            <person name="Kubenka K."/>
            <person name="Mamidi S."/>
            <person name="Mattison C."/>
            <person name="Monteros M."/>
            <person name="Pisani C."/>
            <person name="Plott C."/>
            <person name="Rajasekar S."/>
            <person name="Rhein H.S."/>
            <person name="Rohla C."/>
            <person name="Song M."/>
            <person name="Hilaire R.S."/>
            <person name="Shu S."/>
            <person name="Wells L."/>
            <person name="Wang X."/>
            <person name="Webber J."/>
            <person name="Heerema R.J."/>
            <person name="Klein P."/>
            <person name="Conner P."/>
            <person name="Grauke L."/>
            <person name="Grimwood J."/>
            <person name="Schmutz J."/>
            <person name="Randall J.J."/>
        </authorList>
    </citation>
    <scope>NUCLEOTIDE SEQUENCE</scope>
    <source>
        <tissue evidence="1">Leaf</tissue>
    </source>
</reference>
<dbReference type="AlphaFoldDB" id="A0A922EJE4"/>
<dbReference type="Proteomes" id="UP000811246">
    <property type="component" value="Chromosome 7"/>
</dbReference>
<evidence type="ECO:0000313" key="2">
    <source>
        <dbReference type="Proteomes" id="UP000811246"/>
    </source>
</evidence>
<gene>
    <name evidence="1" type="ORF">I3842_07G071700</name>
</gene>
<dbReference type="EMBL" id="CM031831">
    <property type="protein sequence ID" value="KAG6703166.1"/>
    <property type="molecule type" value="Genomic_DNA"/>
</dbReference>
<name>A0A922EJE4_CARIL</name>
<evidence type="ECO:0000313" key="1">
    <source>
        <dbReference type="EMBL" id="KAG6703166.1"/>
    </source>
</evidence>
<comment type="caution">
    <text evidence="1">The sequence shown here is derived from an EMBL/GenBank/DDBJ whole genome shotgun (WGS) entry which is preliminary data.</text>
</comment>
<proteinExistence type="predicted"/>
<organism evidence="1 2">
    <name type="scientific">Carya illinoinensis</name>
    <name type="common">Pecan</name>
    <dbReference type="NCBI Taxonomy" id="32201"/>
    <lineage>
        <taxon>Eukaryota</taxon>
        <taxon>Viridiplantae</taxon>
        <taxon>Streptophyta</taxon>
        <taxon>Embryophyta</taxon>
        <taxon>Tracheophyta</taxon>
        <taxon>Spermatophyta</taxon>
        <taxon>Magnoliopsida</taxon>
        <taxon>eudicotyledons</taxon>
        <taxon>Gunneridae</taxon>
        <taxon>Pentapetalae</taxon>
        <taxon>rosids</taxon>
        <taxon>fabids</taxon>
        <taxon>Fagales</taxon>
        <taxon>Juglandaceae</taxon>
        <taxon>Carya</taxon>
    </lineage>
</organism>
<sequence length="52" mass="6202">MEENLEILKFSNRKRMKCQDQRINASWSHRINGLPDKFPLIFGPHIRFSMGN</sequence>
<protein>
    <submittedName>
        <fullName evidence="1">Uncharacterized protein</fullName>
    </submittedName>
</protein>